<dbReference type="Proteomes" id="UP000185728">
    <property type="component" value="Unassembled WGS sequence"/>
</dbReference>
<gene>
    <name evidence="1" type="ORF">SAMN05421766_101847</name>
</gene>
<proteinExistence type="predicted"/>
<evidence type="ECO:0000313" key="1">
    <source>
        <dbReference type="EMBL" id="SIS42461.1"/>
    </source>
</evidence>
<accession>A0ABY1KJR8</accession>
<reference evidence="1 2" key="1">
    <citation type="submission" date="2017-01" db="EMBL/GenBank/DDBJ databases">
        <authorList>
            <person name="Varghese N."/>
            <person name="Submissions S."/>
        </authorList>
    </citation>
    <scope>NUCLEOTIDE SEQUENCE [LARGE SCALE GENOMIC DNA]</scope>
    <source>
        <strain evidence="1 2">DSM 2061</strain>
    </source>
</reference>
<comment type="caution">
    <text evidence="1">The sequence shown here is derived from an EMBL/GenBank/DDBJ whole genome shotgun (WGS) entry which is preliminary data.</text>
</comment>
<dbReference type="EMBL" id="FTOB01000001">
    <property type="protein sequence ID" value="SIS42461.1"/>
    <property type="molecule type" value="Genomic_DNA"/>
</dbReference>
<protein>
    <submittedName>
        <fullName evidence="1">Uncharacterized protein</fullName>
    </submittedName>
</protein>
<keyword evidence="2" id="KW-1185">Reference proteome</keyword>
<sequence length="627" mass="71554">MKIQYHIALLVLTISCGQGPKTNKEPEIETQGAVEIIETALDTLPKSVHLDFAEVIANSQTKKLPHIEDTNFDSFIDEDDYDEVDAKALKLDQIYPDFNSEGHNYRAITIYKIPVNTNFHTIVATIQHGDHEMETIIINYDTEGNIIDHKQVAFDEIAEGMSRTVSRISESKLTVNKIFWGNTKEVEEIQYEIRGNGTIIKIDAKKLNDSFKNFALINGVLTDLNLDWMQTKTDLIATRVNPENPDESIVVIPEVVDEGEQYFDLNSHIVIADNRSGKIMNKYFESHQTNQWISDAIELNEIQIAPNLFEITENKVAFGLYVSYFGHSRVNPYQNKTLSLFMKSKDSLTKVLANYTVAMNRGEWDGDCDGRFKDEEKAVVMSTKKTNDHFDILINNKITETKIFKDNDGECQTEKFFHVKNNVLKFNGSTYTEHDSGAILFSEYDPEKLEDIHIDRFNVDHAYQLEAFRIAAGNYKPENGRTVAPDTETDWGDRLLMLDASNKIVYRSKGIGDAYLFEPHFYKSNASDKVIIICQMAFEYPFGGEAFILENGNLKSMGTLDIEPYDENLDNYLTDVLEINEIEGSLVFALKSEEVILKPGSEDTLRTNKNVIYVYQNNELALKTNWK</sequence>
<dbReference type="RefSeq" id="WP_076453642.1">
    <property type="nucleotide sequence ID" value="NZ_FTOB01000001.1"/>
</dbReference>
<name>A0ABY1KJR8_9FLAO</name>
<dbReference type="PROSITE" id="PS51257">
    <property type="entry name" value="PROKAR_LIPOPROTEIN"/>
    <property type="match status" value="1"/>
</dbReference>
<organism evidence="1 2">
    <name type="scientific">Zobellia uliginosa</name>
    <dbReference type="NCBI Taxonomy" id="143224"/>
    <lineage>
        <taxon>Bacteria</taxon>
        <taxon>Pseudomonadati</taxon>
        <taxon>Bacteroidota</taxon>
        <taxon>Flavobacteriia</taxon>
        <taxon>Flavobacteriales</taxon>
        <taxon>Flavobacteriaceae</taxon>
        <taxon>Zobellia</taxon>
    </lineage>
</organism>
<evidence type="ECO:0000313" key="2">
    <source>
        <dbReference type="Proteomes" id="UP000185728"/>
    </source>
</evidence>